<evidence type="ECO:0000256" key="12">
    <source>
        <dbReference type="ARBA" id="ARBA00049244"/>
    </source>
</evidence>
<reference evidence="20" key="2">
    <citation type="submission" date="2022-03" db="EMBL/GenBank/DDBJ databases">
        <title>Draft title - Genomic analysis of global carrot germplasm unveils the trajectory of domestication and the origin of high carotenoid orange carrot.</title>
        <authorList>
            <person name="Iorizzo M."/>
            <person name="Ellison S."/>
            <person name="Senalik D."/>
            <person name="Macko-Podgorni A."/>
            <person name="Grzebelus D."/>
            <person name="Bostan H."/>
            <person name="Rolling W."/>
            <person name="Curaba J."/>
            <person name="Simon P."/>
        </authorList>
    </citation>
    <scope>NUCLEOTIDE SEQUENCE</scope>
    <source>
        <tissue evidence="20">Leaf</tissue>
    </source>
</reference>
<dbReference type="PANTHER" id="PTHR45812:SF1">
    <property type="entry name" value="DNA POLYMERASE ZETA CATALYTIC SUBUNIT"/>
    <property type="match status" value="1"/>
</dbReference>
<dbReference type="SUPFAM" id="SSF53098">
    <property type="entry name" value="Ribonuclease H-like"/>
    <property type="match status" value="1"/>
</dbReference>
<dbReference type="InterPro" id="IPR056447">
    <property type="entry name" value="REV3_N"/>
</dbReference>
<comment type="subcellular location">
    <subcellularLocation>
        <location evidence="13">Nucleus</location>
    </subcellularLocation>
</comment>
<dbReference type="GO" id="GO:0000166">
    <property type="term" value="F:nucleotide binding"/>
    <property type="evidence" value="ECO:0007669"/>
    <property type="project" value="InterPro"/>
</dbReference>
<feature type="domain" description="DNA-directed DNA polymerase family B exonuclease" evidence="16">
    <location>
        <begin position="1069"/>
        <end position="1208"/>
    </location>
</feature>
<evidence type="ECO:0000256" key="7">
    <source>
        <dbReference type="ARBA" id="ARBA00022833"/>
    </source>
</evidence>
<keyword evidence="4 13" id="KW-0548">Nucleotidyltransferase</keyword>
<name>A0AAF0W6M8_DAUCS</name>
<feature type="domain" description="DNA-directed DNA polymerase family B multifunctional" evidence="15">
    <location>
        <begin position="1340"/>
        <end position="1774"/>
    </location>
</feature>
<keyword evidence="5 13" id="KW-0479">Metal-binding</keyword>
<keyword evidence="13" id="KW-0539">Nucleus</keyword>
<dbReference type="SUPFAM" id="SSF56672">
    <property type="entry name" value="DNA/RNA polymerases"/>
    <property type="match status" value="1"/>
</dbReference>
<sequence>MEESDKKKIFSVRIVSIDYYMSPPITDMDISYSSFQGGRVKEVPVIRIYGSTPAAQKTCLHIHQALPYLYVPCSELSLRPELEGEACMHSLCLAIEKALKLKGNAGSKRQHVHGCSVVQARRLYGYKSSEEFFVKIFLYYPQDVSRAANLLVGGAILDKVLQPHESHIPFLLQFLIDHNLYGMGHLHVSKMKFRTPVPDGSQSEAKGNRHHRQKTDSSDCFPVDSLVESSGNACFGLPLWTSLTIPDGWLWQQSSQLDPSIGPNPYIISRQSTCQLEGDASVHEILNQQNLSYSSLSQTGSDVKFVQSLIPIWEEFEKAGMHGVASLSIPGKPLPEDTLRILSDGGEFVDKYMELFSNTSTQIKDHITIFSDDANVDESNRVICESSPYSKAKNSAGLDLCAEKLLADKVLSTVGPSNVKSADYEAEALLKWLASSQAAEDINSDDELARETILSPLLPASTMVKMLERANIDYESQSQQECQDILDCVEDSIDIVASKRKESRPIDDCQLPLKENITRAEGSNEERILISCSAKSSEIETNSEFEKSLQSYTPVDFGSGFTTIQKRKRPLQRSGSFSMDQKLEGDIHPEISNENCFGVNNEIKRRNVATGCEENDLECSEETSVNIKSSMRDLMRRKRCYQVGLPECDTSHERVSIQEELKKDASLCIEDNSEDLKHRERNFSQQTAIVVRRTCEAQPKSGAAPVEPDNFRYGILPLLSHSDHSGPLTITADGSCFGDINDPKVTAPTARSGNRYLGSMAIHEHTKIASQLVDSENQNSAAELGSFENKTGEDLKDVSKIVTPLSFSRSDPCCRKLNFDDDILLETEKVLPTAAVCSSQPCTLQPQNIVFDNHGHFSGSHSTNPLQREMEVSAENPSGLDLRITHINTRCSSKRNEDQNTRRIAEDFNYHQKGVMGIPAHFYNDNSSIYILTPAISPPSADSVDRWLSQDDTVIPNRNRFFKLVRFIASSFGILTDSHSSLADARRDLGPHEDAIIAHVKQPIEESHTAGLRPLHSDSTKMPNNDVTTLIIEQNTCYAEDTSQISAPDGKSKLTPTSQIGFQDPASAGGSQQLTIFSIEVQAQSKGDSRPDPRLDAINFIVLVIFEDDGSLTETHVLLHSDTAPAPRNLDGISGCKMLVFSEEKELFNHFIKFICSYDPDILMGWDIQGGSLGFLAERAAQIGIGLLNKISRTVSQTKELGQDSDVRVKSVITDALLESTVADSAVLDDAIIEDEWGRTHASGIHVSGRIILNCWRLVRSEVKLNMYTAEAVAEEVLRQKLPFIPCKELTKWFSSGPGRARYRCIEYIINKAKLNIEIMTRLDMINRTSELARVFGIDFFSVLSRGSQYRVESMLLRLAHTQNYLAIAPGSQQVASQPAMECLPLVMEPESGFYADPVVVLDFQSLYPSMIIAYNLCFCTCLGKVTPAKSNTLGVSSYSPDPNVLMDLKDEILLTPNGVMYVPSKVRKGVLPRLLEEILSTRIMVKQAMKKLAPSERVRERIFNARQLALKLIANVTYGYTAAGFSGRMPCAELADSIVQCGRRTLETAISFVNAHEKWKAKVLYGDTDSMFVLLRGRSVKEALEIGQDIASTVTAMNPNPVTLKLEKVYHPCFLLTKKRYVGYSYESPYQVKPIFDAKGIETVRRDTCGAVSKTMEQSLRLFFEHQNLFKVKHYLLRQWKRILSGRVSLQDFVFAKEVRLGTYSSRASSLPPAAIVATKAMKNDPRAEPRYAERIPYVVVHGEPGARLVDMVIDPLELLAINSPFKLNGFFTTKMPRPEQKAFGKHQLNALNPNRTRIDSYYLSKHCILCGELVQASTYICGKCSKNEAAVATAMVGRTSKLEREIQHLADICRHCGGGDWIIESGVKCTSLACSVFFERRKVQKELQSLSVIAADADFYPRCIVEWF</sequence>
<evidence type="ECO:0000256" key="5">
    <source>
        <dbReference type="ARBA" id="ARBA00022723"/>
    </source>
</evidence>
<dbReference type="GO" id="GO:0003677">
    <property type="term" value="F:DNA binding"/>
    <property type="evidence" value="ECO:0007669"/>
    <property type="project" value="UniProtKB-KW"/>
</dbReference>
<dbReference type="FunFam" id="3.30.420.10:FF:000082">
    <property type="entry name" value="DNA polymerase"/>
    <property type="match status" value="1"/>
</dbReference>
<dbReference type="InterPro" id="IPR056435">
    <property type="entry name" value="DPOD/Z_N"/>
</dbReference>
<dbReference type="Pfam" id="PF00136">
    <property type="entry name" value="DNA_pol_B"/>
    <property type="match status" value="1"/>
</dbReference>
<dbReference type="FunFam" id="1.10.287.690:FF:000002">
    <property type="entry name" value="DNA polymerase zeta"/>
    <property type="match status" value="1"/>
</dbReference>
<dbReference type="PANTHER" id="PTHR45812">
    <property type="entry name" value="DNA POLYMERASE ZETA CATALYTIC SUBUNIT"/>
    <property type="match status" value="1"/>
</dbReference>
<dbReference type="InterPro" id="IPR023211">
    <property type="entry name" value="DNA_pol_palm_dom_sf"/>
</dbReference>
<dbReference type="Gene3D" id="1.10.287.690">
    <property type="entry name" value="Helix hairpin bin"/>
    <property type="match status" value="1"/>
</dbReference>
<evidence type="ECO:0000259" key="17">
    <source>
        <dbReference type="Pfam" id="PF14260"/>
    </source>
</evidence>
<organism evidence="20 21">
    <name type="scientific">Daucus carota subsp. sativus</name>
    <name type="common">Carrot</name>
    <dbReference type="NCBI Taxonomy" id="79200"/>
    <lineage>
        <taxon>Eukaryota</taxon>
        <taxon>Viridiplantae</taxon>
        <taxon>Streptophyta</taxon>
        <taxon>Embryophyta</taxon>
        <taxon>Tracheophyta</taxon>
        <taxon>Spermatophyta</taxon>
        <taxon>Magnoliopsida</taxon>
        <taxon>eudicotyledons</taxon>
        <taxon>Gunneridae</taxon>
        <taxon>Pentapetalae</taxon>
        <taxon>asterids</taxon>
        <taxon>campanulids</taxon>
        <taxon>Apiales</taxon>
        <taxon>Apiaceae</taxon>
        <taxon>Apioideae</taxon>
        <taxon>Scandiceae</taxon>
        <taxon>Daucinae</taxon>
        <taxon>Daucus</taxon>
        <taxon>Daucus sect. Daucus</taxon>
    </lineage>
</organism>
<gene>
    <name evidence="20" type="ORF">DCAR_0101819</name>
</gene>
<dbReference type="GO" id="GO:0051539">
    <property type="term" value="F:4 iron, 4 sulfur cluster binding"/>
    <property type="evidence" value="ECO:0007669"/>
    <property type="project" value="UniProtKB-KW"/>
</dbReference>
<dbReference type="GO" id="GO:0005634">
    <property type="term" value="C:nucleus"/>
    <property type="evidence" value="ECO:0007669"/>
    <property type="project" value="UniProtKB-SubCell"/>
</dbReference>
<dbReference type="PROSITE" id="PS00116">
    <property type="entry name" value="DNA_POLYMERASE_B"/>
    <property type="match status" value="1"/>
</dbReference>
<evidence type="ECO:0000256" key="13">
    <source>
        <dbReference type="RuleBase" id="RU000442"/>
    </source>
</evidence>
<dbReference type="EC" id="2.7.7.7" evidence="13"/>
<keyword evidence="7 13" id="KW-0862">Zinc</keyword>
<dbReference type="InterPro" id="IPR012337">
    <property type="entry name" value="RNaseH-like_sf"/>
</dbReference>
<dbReference type="InterPro" id="IPR006134">
    <property type="entry name" value="DNA-dir_DNA_pol_B_multi_dom"/>
</dbReference>
<dbReference type="GO" id="GO:0016035">
    <property type="term" value="C:zeta DNA polymerase complex"/>
    <property type="evidence" value="ECO:0007669"/>
    <property type="project" value="InterPro"/>
</dbReference>
<proteinExistence type="inferred from homology"/>
<dbReference type="EMBL" id="CP093343">
    <property type="protein sequence ID" value="WOG82653.1"/>
    <property type="molecule type" value="Genomic_DNA"/>
</dbReference>
<dbReference type="InterPro" id="IPR006133">
    <property type="entry name" value="DNA-dir_DNA_pol_B_exonuc"/>
</dbReference>
<evidence type="ECO:0000256" key="14">
    <source>
        <dbReference type="SAM" id="MobiDB-lite"/>
    </source>
</evidence>
<evidence type="ECO:0000256" key="8">
    <source>
        <dbReference type="ARBA" id="ARBA00022932"/>
    </source>
</evidence>
<dbReference type="Pfam" id="PF14260">
    <property type="entry name" value="zf-C4pol"/>
    <property type="match status" value="1"/>
</dbReference>
<evidence type="ECO:0000259" key="16">
    <source>
        <dbReference type="Pfam" id="PF03104"/>
    </source>
</evidence>
<keyword evidence="8 13" id="KW-0239">DNA-directed DNA polymerase</keyword>
<dbReference type="SMART" id="SM00486">
    <property type="entry name" value="POLBc"/>
    <property type="match status" value="1"/>
</dbReference>
<dbReference type="Gene3D" id="1.10.132.60">
    <property type="entry name" value="DNA polymerase family B, C-terminal domain"/>
    <property type="match status" value="1"/>
</dbReference>
<keyword evidence="9 13" id="KW-0408">Iron</keyword>
<dbReference type="FunFam" id="3.30.342.10:FF:000014">
    <property type="entry name" value="DNA polymerase"/>
    <property type="match status" value="1"/>
</dbReference>
<keyword evidence="10 13" id="KW-0411">Iron-sulfur</keyword>
<dbReference type="Gene3D" id="3.30.342.10">
    <property type="entry name" value="DNA Polymerase, chain B, domain 1"/>
    <property type="match status" value="1"/>
</dbReference>
<comment type="similarity">
    <text evidence="2 13">Belongs to the DNA polymerase type-B family.</text>
</comment>
<dbReference type="Gene3D" id="3.30.420.10">
    <property type="entry name" value="Ribonuclease H-like superfamily/Ribonuclease H"/>
    <property type="match status" value="1"/>
</dbReference>
<dbReference type="Pfam" id="PF24055">
    <property type="entry name" value="POL3_N"/>
    <property type="match status" value="1"/>
</dbReference>
<dbReference type="GO" id="GO:0042276">
    <property type="term" value="P:error-prone translesion synthesis"/>
    <property type="evidence" value="ECO:0007669"/>
    <property type="project" value="TreeGrafter"/>
</dbReference>
<evidence type="ECO:0000256" key="10">
    <source>
        <dbReference type="ARBA" id="ARBA00023014"/>
    </source>
</evidence>
<dbReference type="CDD" id="cd05778">
    <property type="entry name" value="DNA_polB_zeta_exo"/>
    <property type="match status" value="1"/>
</dbReference>
<keyword evidence="21" id="KW-1185">Reference proteome</keyword>
<dbReference type="Gene3D" id="3.90.1600.10">
    <property type="entry name" value="Palm domain of DNA polymerase"/>
    <property type="match status" value="1"/>
</dbReference>
<evidence type="ECO:0000313" key="20">
    <source>
        <dbReference type="EMBL" id="WOG82653.1"/>
    </source>
</evidence>
<evidence type="ECO:0000259" key="15">
    <source>
        <dbReference type="Pfam" id="PF00136"/>
    </source>
</evidence>
<protein>
    <recommendedName>
        <fullName evidence="13">DNA polymerase</fullName>
        <ecNumber evidence="13">2.7.7.7</ecNumber>
    </recommendedName>
</protein>
<keyword evidence="6" id="KW-0227">DNA damage</keyword>
<dbReference type="GO" id="GO:0008270">
    <property type="term" value="F:zinc ion binding"/>
    <property type="evidence" value="ECO:0007669"/>
    <property type="project" value="UniProtKB-KW"/>
</dbReference>
<evidence type="ECO:0000256" key="9">
    <source>
        <dbReference type="ARBA" id="ARBA00023004"/>
    </source>
</evidence>
<evidence type="ECO:0000256" key="6">
    <source>
        <dbReference type="ARBA" id="ARBA00022763"/>
    </source>
</evidence>
<dbReference type="Pfam" id="PF24065">
    <property type="entry name" value="REV3_N"/>
    <property type="match status" value="1"/>
</dbReference>
<dbReference type="InterPro" id="IPR030559">
    <property type="entry name" value="PolZ_Rev3"/>
</dbReference>
<dbReference type="Pfam" id="PF03104">
    <property type="entry name" value="DNA_pol_B_exo1"/>
    <property type="match status" value="1"/>
</dbReference>
<keyword evidence="3 13" id="KW-0808">Transferase</keyword>
<comment type="catalytic activity">
    <reaction evidence="12 13">
        <text>DNA(n) + a 2'-deoxyribonucleoside 5'-triphosphate = DNA(n+1) + diphosphate</text>
        <dbReference type="Rhea" id="RHEA:22508"/>
        <dbReference type="Rhea" id="RHEA-COMP:17339"/>
        <dbReference type="Rhea" id="RHEA-COMP:17340"/>
        <dbReference type="ChEBI" id="CHEBI:33019"/>
        <dbReference type="ChEBI" id="CHEBI:61560"/>
        <dbReference type="ChEBI" id="CHEBI:173112"/>
        <dbReference type="EC" id="2.7.7.7"/>
    </reaction>
</comment>
<dbReference type="PRINTS" id="PR00106">
    <property type="entry name" value="DNAPOLB"/>
</dbReference>
<dbReference type="CDD" id="cd05534">
    <property type="entry name" value="POLBc_zeta"/>
    <property type="match status" value="1"/>
</dbReference>
<dbReference type="InterPro" id="IPR025687">
    <property type="entry name" value="Znf-C4pol"/>
</dbReference>
<dbReference type="InterPro" id="IPR006172">
    <property type="entry name" value="DNA-dir_DNA_pol_B"/>
</dbReference>
<keyword evidence="13" id="KW-0235">DNA replication</keyword>
<feature type="domain" description="DNA polymerase zeta catalytic subunit N-terminal" evidence="19">
    <location>
        <begin position="10"/>
        <end position="63"/>
    </location>
</feature>
<dbReference type="Proteomes" id="UP000077755">
    <property type="component" value="Chromosome 1"/>
</dbReference>
<evidence type="ECO:0000256" key="11">
    <source>
        <dbReference type="ARBA" id="ARBA00023204"/>
    </source>
</evidence>
<dbReference type="GO" id="GO:0003887">
    <property type="term" value="F:DNA-directed DNA polymerase activity"/>
    <property type="evidence" value="ECO:0007669"/>
    <property type="project" value="UniProtKB-KW"/>
</dbReference>
<dbReference type="InterPro" id="IPR036397">
    <property type="entry name" value="RNaseH_sf"/>
</dbReference>
<dbReference type="InterPro" id="IPR043502">
    <property type="entry name" value="DNA/RNA_pol_sf"/>
</dbReference>
<evidence type="ECO:0000256" key="4">
    <source>
        <dbReference type="ARBA" id="ARBA00022695"/>
    </source>
</evidence>
<dbReference type="InterPro" id="IPR042087">
    <property type="entry name" value="DNA_pol_B_thumb"/>
</dbReference>
<feature type="domain" description="C4-type zinc-finger of DNA polymerase delta" evidence="17">
    <location>
        <begin position="1809"/>
        <end position="1882"/>
    </location>
</feature>
<evidence type="ECO:0000256" key="3">
    <source>
        <dbReference type="ARBA" id="ARBA00022679"/>
    </source>
</evidence>
<evidence type="ECO:0000313" key="21">
    <source>
        <dbReference type="Proteomes" id="UP000077755"/>
    </source>
</evidence>
<dbReference type="GO" id="GO:0000724">
    <property type="term" value="P:double-strand break repair via homologous recombination"/>
    <property type="evidence" value="ECO:0007669"/>
    <property type="project" value="TreeGrafter"/>
</dbReference>
<evidence type="ECO:0000259" key="18">
    <source>
        <dbReference type="Pfam" id="PF24055"/>
    </source>
</evidence>
<comment type="cofactor">
    <cofactor evidence="1 13">
        <name>[4Fe-4S] cluster</name>
        <dbReference type="ChEBI" id="CHEBI:49883"/>
    </cofactor>
</comment>
<evidence type="ECO:0000259" key="19">
    <source>
        <dbReference type="Pfam" id="PF24065"/>
    </source>
</evidence>
<feature type="region of interest" description="Disordered" evidence="14">
    <location>
        <begin position="1043"/>
        <end position="1069"/>
    </location>
</feature>
<dbReference type="InterPro" id="IPR017964">
    <property type="entry name" value="DNA-dir_DNA_pol_B_CS"/>
</dbReference>
<keyword evidence="11" id="KW-0234">DNA repair</keyword>
<evidence type="ECO:0000256" key="1">
    <source>
        <dbReference type="ARBA" id="ARBA00001966"/>
    </source>
</evidence>
<reference evidence="20" key="1">
    <citation type="journal article" date="2016" name="Nat. Genet.">
        <title>A high-quality carrot genome assembly provides new insights into carotenoid accumulation and asterid genome evolution.</title>
        <authorList>
            <person name="Iorizzo M."/>
            <person name="Ellison S."/>
            <person name="Senalik D."/>
            <person name="Zeng P."/>
            <person name="Satapoomin P."/>
            <person name="Huang J."/>
            <person name="Bowman M."/>
            <person name="Iovene M."/>
            <person name="Sanseverino W."/>
            <person name="Cavagnaro P."/>
            <person name="Yildiz M."/>
            <person name="Macko-Podgorni A."/>
            <person name="Moranska E."/>
            <person name="Grzebelus E."/>
            <person name="Grzebelus D."/>
            <person name="Ashrafi H."/>
            <person name="Zheng Z."/>
            <person name="Cheng S."/>
            <person name="Spooner D."/>
            <person name="Van Deynze A."/>
            <person name="Simon P."/>
        </authorList>
    </citation>
    <scope>NUCLEOTIDE SEQUENCE</scope>
    <source>
        <tissue evidence="20">Leaf</tissue>
    </source>
</reference>
<feature type="domain" description="DNA polymerase delta/zeta catalytic subunit N-terminal" evidence="18">
    <location>
        <begin position="64"/>
        <end position="144"/>
    </location>
</feature>
<keyword evidence="13" id="KW-0238">DNA-binding</keyword>
<accession>A0AAF0W6M8</accession>
<dbReference type="GO" id="GO:0006260">
    <property type="term" value="P:DNA replication"/>
    <property type="evidence" value="ECO:0007669"/>
    <property type="project" value="UniProtKB-KW"/>
</dbReference>
<feature type="region of interest" description="Disordered" evidence="14">
    <location>
        <begin position="197"/>
        <end position="217"/>
    </location>
</feature>
<keyword evidence="13" id="KW-0004">4Fe-4S</keyword>
<keyword evidence="13" id="KW-0863">Zinc-finger</keyword>
<evidence type="ECO:0000256" key="2">
    <source>
        <dbReference type="ARBA" id="ARBA00005755"/>
    </source>
</evidence>